<proteinExistence type="predicted"/>
<gene>
    <name evidence="2" type="ORF">ACFQZM_03830</name>
</gene>
<sequence>MRAALRYQHKSAKGDRAIADGLDALVQAEQGQDDDEDGGAGGALVPVA</sequence>
<reference evidence="3" key="1">
    <citation type="journal article" date="2019" name="Int. J. Syst. Evol. Microbiol.">
        <title>The Global Catalogue of Microorganisms (GCM) 10K type strain sequencing project: providing services to taxonomists for standard genome sequencing and annotation.</title>
        <authorList>
            <consortium name="The Broad Institute Genomics Platform"/>
            <consortium name="The Broad Institute Genome Sequencing Center for Infectious Disease"/>
            <person name="Wu L."/>
            <person name="Ma J."/>
        </authorList>
    </citation>
    <scope>NUCLEOTIDE SEQUENCE [LARGE SCALE GENOMIC DNA]</scope>
    <source>
        <strain evidence="3">JCM 9371</strain>
    </source>
</reference>
<evidence type="ECO:0000313" key="2">
    <source>
        <dbReference type="EMBL" id="MFD0683618.1"/>
    </source>
</evidence>
<organism evidence="2 3">
    <name type="scientific">Actinomadura fibrosa</name>
    <dbReference type="NCBI Taxonomy" id="111802"/>
    <lineage>
        <taxon>Bacteria</taxon>
        <taxon>Bacillati</taxon>
        <taxon>Actinomycetota</taxon>
        <taxon>Actinomycetes</taxon>
        <taxon>Streptosporangiales</taxon>
        <taxon>Thermomonosporaceae</taxon>
        <taxon>Actinomadura</taxon>
    </lineage>
</organism>
<accession>A0ABW2XEF2</accession>
<protein>
    <submittedName>
        <fullName evidence="2">Uncharacterized protein</fullName>
    </submittedName>
</protein>
<feature type="region of interest" description="Disordered" evidence="1">
    <location>
        <begin position="28"/>
        <end position="48"/>
    </location>
</feature>
<dbReference type="EMBL" id="JBHTGP010000003">
    <property type="protein sequence ID" value="MFD0683618.1"/>
    <property type="molecule type" value="Genomic_DNA"/>
</dbReference>
<dbReference type="Proteomes" id="UP001597063">
    <property type="component" value="Unassembled WGS sequence"/>
</dbReference>
<keyword evidence="3" id="KW-1185">Reference proteome</keyword>
<dbReference type="RefSeq" id="WP_165502615.1">
    <property type="nucleotide sequence ID" value="NZ_CAACUY010000001.1"/>
</dbReference>
<evidence type="ECO:0000256" key="1">
    <source>
        <dbReference type="SAM" id="MobiDB-lite"/>
    </source>
</evidence>
<comment type="caution">
    <text evidence="2">The sequence shown here is derived from an EMBL/GenBank/DDBJ whole genome shotgun (WGS) entry which is preliminary data.</text>
</comment>
<name>A0ABW2XEF2_9ACTN</name>
<evidence type="ECO:0000313" key="3">
    <source>
        <dbReference type="Proteomes" id="UP001597063"/>
    </source>
</evidence>